<dbReference type="AlphaFoldDB" id="A0A6M3IN52"/>
<evidence type="ECO:0000259" key="1">
    <source>
        <dbReference type="Pfam" id="PF09588"/>
    </source>
</evidence>
<dbReference type="InterPro" id="IPR011604">
    <property type="entry name" value="PDDEXK-like_dom_sf"/>
</dbReference>
<proteinExistence type="predicted"/>
<dbReference type="Pfam" id="PF09588">
    <property type="entry name" value="YqaJ"/>
    <property type="match status" value="1"/>
</dbReference>
<dbReference type="EMBL" id="MT141341">
    <property type="protein sequence ID" value="QJA58844.1"/>
    <property type="molecule type" value="Genomic_DNA"/>
</dbReference>
<reference evidence="2" key="1">
    <citation type="submission" date="2020-03" db="EMBL/GenBank/DDBJ databases">
        <title>The deep terrestrial virosphere.</title>
        <authorList>
            <person name="Holmfeldt K."/>
            <person name="Nilsson E."/>
            <person name="Simone D."/>
            <person name="Lopez-Fernandez M."/>
            <person name="Wu X."/>
            <person name="de Brujin I."/>
            <person name="Lundin D."/>
            <person name="Andersson A."/>
            <person name="Bertilsson S."/>
            <person name="Dopson M."/>
        </authorList>
    </citation>
    <scope>NUCLEOTIDE SEQUENCE</scope>
    <source>
        <strain evidence="2">MM415B01404</strain>
    </source>
</reference>
<dbReference type="InterPro" id="IPR019080">
    <property type="entry name" value="YqaJ_viral_recombinase"/>
</dbReference>
<gene>
    <name evidence="2" type="ORF">MM415B01404_0016</name>
</gene>
<dbReference type="Gene3D" id="3.90.320.10">
    <property type="match status" value="1"/>
</dbReference>
<evidence type="ECO:0000313" key="2">
    <source>
        <dbReference type="EMBL" id="QJA58844.1"/>
    </source>
</evidence>
<dbReference type="SUPFAM" id="SSF52980">
    <property type="entry name" value="Restriction endonuclease-like"/>
    <property type="match status" value="1"/>
</dbReference>
<accession>A0A6M3IN52</accession>
<feature type="domain" description="YqaJ viral recombinase" evidence="1">
    <location>
        <begin position="14"/>
        <end position="148"/>
    </location>
</feature>
<keyword evidence="2" id="KW-0378">Hydrolase</keyword>
<name>A0A6M3IN52_9ZZZZ</name>
<protein>
    <submittedName>
        <fullName evidence="2">Putative exonuclease</fullName>
    </submittedName>
</protein>
<dbReference type="GO" id="GO:0004527">
    <property type="term" value="F:exonuclease activity"/>
    <property type="evidence" value="ECO:0007669"/>
    <property type="project" value="UniProtKB-KW"/>
</dbReference>
<keyword evidence="2" id="KW-0540">Nuclease</keyword>
<organism evidence="2">
    <name type="scientific">viral metagenome</name>
    <dbReference type="NCBI Taxonomy" id="1070528"/>
    <lineage>
        <taxon>unclassified sequences</taxon>
        <taxon>metagenomes</taxon>
        <taxon>organismal metagenomes</taxon>
    </lineage>
</organism>
<sequence>MKRTIDKRKMPRDEWLRHIQRFIGGSNAAAIFGVDKYSTRLEVYLQKTAPEPIQIPDNNYMWLGRVMEPAIAKRYSEMTGWKVVQDHKIRLHPKYDFIGGDIDRIVISPEHETPGIMEIKMVGQRVMAEWDGDIPLSYRLQPHHYMLIHPTARWAVIVVMVRETGEMLTYPVEYNPELAESMTEEYCDFWQNYIEKRIPPCPETRADILKLFPDSQPVTVEAQESDIKAHGRLEEINNQLKSLESEQDAIKLEIQKRMLSAELMAEGDKKLFTWKSQERKEFCEQKFKKHHSKLWAKYYQPKTIRVFLTK</sequence>
<dbReference type="InterPro" id="IPR011335">
    <property type="entry name" value="Restrct_endonuc-II-like"/>
</dbReference>
<keyword evidence="2" id="KW-0269">Exonuclease</keyword>